<dbReference type="Proteomes" id="UP001631969">
    <property type="component" value="Unassembled WGS sequence"/>
</dbReference>
<keyword evidence="2" id="KW-1185">Reference proteome</keyword>
<name>A0ACC7NSD1_9BACL</name>
<evidence type="ECO:0000313" key="1">
    <source>
        <dbReference type="EMBL" id="MFM9326949.1"/>
    </source>
</evidence>
<protein>
    <submittedName>
        <fullName evidence="1">Phosphotransferase</fullName>
    </submittedName>
</protein>
<organism evidence="1 2">
    <name type="scientific">Paenibacillus mesotrionivorans</name>
    <dbReference type="NCBI Taxonomy" id="3160968"/>
    <lineage>
        <taxon>Bacteria</taxon>
        <taxon>Bacillati</taxon>
        <taxon>Bacillota</taxon>
        <taxon>Bacilli</taxon>
        <taxon>Bacillales</taxon>
        <taxon>Paenibacillaceae</taxon>
        <taxon>Paenibacillus</taxon>
    </lineage>
</organism>
<dbReference type="EMBL" id="JBJURJ010000001">
    <property type="protein sequence ID" value="MFM9326949.1"/>
    <property type="molecule type" value="Genomic_DNA"/>
</dbReference>
<proteinExistence type="predicted"/>
<accession>A0ACC7NSD1</accession>
<sequence length="275" mass="31372">MRGWVERQLGEEVLNIIPTEFGSGATSIVQTQKGRYIAKVGERQDFLDLYEKVLPFLESSGLKQSHIIARSNRLVLYEWITGDTCKVFSEVQTKQAIKYIKKYFEALRSFPINDVKLERQNAWDDAQSLEFLLDKLPDTGIFSVSPSIAEATARLSRMRDLITTLPKQLIHGDLGADNFLMRGNMVTSIIDFTPQIAPEMYGLCQFLYWNVLRQEESAASLHTWAKVYSEVMNEEIFDCCMLQATLYRVVGPLLNGVTTVHKRVHLLEVLLESSI</sequence>
<comment type="caution">
    <text evidence="1">The sequence shown here is derived from an EMBL/GenBank/DDBJ whole genome shotgun (WGS) entry which is preliminary data.</text>
</comment>
<gene>
    <name evidence="1" type="ORF">ACI1P1_01420</name>
</gene>
<reference evidence="1" key="1">
    <citation type="submission" date="2024-12" db="EMBL/GenBank/DDBJ databases">
        <authorList>
            <person name="Wu N."/>
        </authorList>
    </citation>
    <scope>NUCLEOTIDE SEQUENCE</scope>
    <source>
        <strain evidence="1">P15</strain>
    </source>
</reference>
<evidence type="ECO:0000313" key="2">
    <source>
        <dbReference type="Proteomes" id="UP001631969"/>
    </source>
</evidence>